<keyword evidence="2" id="KW-1185">Reference proteome</keyword>
<dbReference type="Proteomes" id="UP001233999">
    <property type="component" value="Unassembled WGS sequence"/>
</dbReference>
<name>A0AAD8EKT8_DIPPU</name>
<reference evidence="1" key="1">
    <citation type="journal article" date="2023" name="IScience">
        <title>Live-bearing cockroach genome reveals convergent evolutionary mechanisms linked to viviparity in insects and beyond.</title>
        <authorList>
            <person name="Fouks B."/>
            <person name="Harrison M.C."/>
            <person name="Mikhailova A.A."/>
            <person name="Marchal E."/>
            <person name="English S."/>
            <person name="Carruthers M."/>
            <person name="Jennings E.C."/>
            <person name="Chiamaka E.L."/>
            <person name="Frigard R.A."/>
            <person name="Pippel M."/>
            <person name="Attardo G.M."/>
            <person name="Benoit J.B."/>
            <person name="Bornberg-Bauer E."/>
            <person name="Tobe S.S."/>
        </authorList>
    </citation>
    <scope>NUCLEOTIDE SEQUENCE</scope>
    <source>
        <strain evidence="1">Stay&amp;Tobe</strain>
    </source>
</reference>
<dbReference type="AlphaFoldDB" id="A0AAD8EKT8"/>
<dbReference type="EMBL" id="JASPKZ010003176">
    <property type="protein sequence ID" value="KAJ9593846.1"/>
    <property type="molecule type" value="Genomic_DNA"/>
</dbReference>
<sequence length="75" mass="8548">MCSHTLLKRGKKWSALEPVKETLGHPVKEEKLKDIKLLLSKLGITQHHHAMPFWQKVFSNPDAVNDSSDDDSEIL</sequence>
<proteinExistence type="predicted"/>
<protein>
    <submittedName>
        <fullName evidence="1">Uncharacterized protein</fullName>
    </submittedName>
</protein>
<gene>
    <name evidence="1" type="ORF">L9F63_027510</name>
</gene>
<evidence type="ECO:0000313" key="1">
    <source>
        <dbReference type="EMBL" id="KAJ9593846.1"/>
    </source>
</evidence>
<organism evidence="1 2">
    <name type="scientific">Diploptera punctata</name>
    <name type="common">Pacific beetle cockroach</name>
    <dbReference type="NCBI Taxonomy" id="6984"/>
    <lineage>
        <taxon>Eukaryota</taxon>
        <taxon>Metazoa</taxon>
        <taxon>Ecdysozoa</taxon>
        <taxon>Arthropoda</taxon>
        <taxon>Hexapoda</taxon>
        <taxon>Insecta</taxon>
        <taxon>Pterygota</taxon>
        <taxon>Neoptera</taxon>
        <taxon>Polyneoptera</taxon>
        <taxon>Dictyoptera</taxon>
        <taxon>Blattodea</taxon>
        <taxon>Blaberoidea</taxon>
        <taxon>Blaberidae</taxon>
        <taxon>Diplopterinae</taxon>
        <taxon>Diploptera</taxon>
    </lineage>
</organism>
<accession>A0AAD8EKT8</accession>
<comment type="caution">
    <text evidence="1">The sequence shown here is derived from an EMBL/GenBank/DDBJ whole genome shotgun (WGS) entry which is preliminary data.</text>
</comment>
<evidence type="ECO:0000313" key="2">
    <source>
        <dbReference type="Proteomes" id="UP001233999"/>
    </source>
</evidence>
<reference evidence="1" key="2">
    <citation type="submission" date="2023-05" db="EMBL/GenBank/DDBJ databases">
        <authorList>
            <person name="Fouks B."/>
        </authorList>
    </citation>
    <scope>NUCLEOTIDE SEQUENCE</scope>
    <source>
        <strain evidence="1">Stay&amp;Tobe</strain>
        <tissue evidence="1">Testes</tissue>
    </source>
</reference>